<keyword evidence="3" id="KW-1185">Reference proteome</keyword>
<protein>
    <submittedName>
        <fullName evidence="2">Uncharacterized protein</fullName>
    </submittedName>
</protein>
<comment type="caution">
    <text evidence="2">The sequence shown here is derived from an EMBL/GenBank/DDBJ whole genome shotgun (WGS) entry which is preliminary data.</text>
</comment>
<organism evidence="2 3">
    <name type="scientific">Stephania yunnanensis</name>
    <dbReference type="NCBI Taxonomy" id="152371"/>
    <lineage>
        <taxon>Eukaryota</taxon>
        <taxon>Viridiplantae</taxon>
        <taxon>Streptophyta</taxon>
        <taxon>Embryophyta</taxon>
        <taxon>Tracheophyta</taxon>
        <taxon>Spermatophyta</taxon>
        <taxon>Magnoliopsida</taxon>
        <taxon>Ranunculales</taxon>
        <taxon>Menispermaceae</taxon>
        <taxon>Menispermoideae</taxon>
        <taxon>Cissampelideae</taxon>
        <taxon>Stephania</taxon>
    </lineage>
</organism>
<evidence type="ECO:0000256" key="1">
    <source>
        <dbReference type="SAM" id="MobiDB-lite"/>
    </source>
</evidence>
<gene>
    <name evidence="2" type="ORF">Syun_003242</name>
</gene>
<dbReference type="AlphaFoldDB" id="A0AAP0Q0G0"/>
<evidence type="ECO:0000313" key="3">
    <source>
        <dbReference type="Proteomes" id="UP001420932"/>
    </source>
</evidence>
<dbReference type="Proteomes" id="UP001420932">
    <property type="component" value="Unassembled WGS sequence"/>
</dbReference>
<sequence length="144" mass="15621">MSAPVFVFPRRNRRRESLRGDGELGGEKSRTEECEGGRRDIAEDVAAAEEGRRQLSRPESGHECKGSGEVRGRGEARRRGGEPSAFGGGVARARGARSAHAVHHDRLGGGEGGGPVKEEEALSRPQLIWDRLWICEDGCGDWGF</sequence>
<reference evidence="2 3" key="1">
    <citation type="submission" date="2024-01" db="EMBL/GenBank/DDBJ databases">
        <title>Genome assemblies of Stephania.</title>
        <authorList>
            <person name="Yang L."/>
        </authorList>
    </citation>
    <scope>NUCLEOTIDE SEQUENCE [LARGE SCALE GENOMIC DNA]</scope>
    <source>
        <strain evidence="2">YNDBR</strain>
        <tissue evidence="2">Leaf</tissue>
    </source>
</reference>
<accession>A0AAP0Q0G0</accession>
<feature type="compositionally biased region" description="Basic and acidic residues" evidence="1">
    <location>
        <begin position="15"/>
        <end position="42"/>
    </location>
</feature>
<name>A0AAP0Q0G0_9MAGN</name>
<evidence type="ECO:0000313" key="2">
    <source>
        <dbReference type="EMBL" id="KAK9162340.1"/>
    </source>
</evidence>
<feature type="region of interest" description="Disordered" evidence="1">
    <location>
        <begin position="1"/>
        <end position="121"/>
    </location>
</feature>
<dbReference type="EMBL" id="JBBNAF010000002">
    <property type="protein sequence ID" value="KAK9162340.1"/>
    <property type="molecule type" value="Genomic_DNA"/>
</dbReference>
<proteinExistence type="predicted"/>
<feature type="compositionally biased region" description="Basic and acidic residues" evidence="1">
    <location>
        <begin position="59"/>
        <end position="81"/>
    </location>
</feature>